<dbReference type="HOGENOM" id="CLU_625844_0_0_1"/>
<dbReference type="CDD" id="cd09917">
    <property type="entry name" value="F-box_SF"/>
    <property type="match status" value="1"/>
</dbReference>
<name>A0A0C3LX28_9AGAM</name>
<accession>A0A0C3LX28</accession>
<evidence type="ECO:0008006" key="3">
    <source>
        <dbReference type="Google" id="ProtNLM"/>
    </source>
</evidence>
<reference evidence="2" key="2">
    <citation type="submission" date="2015-01" db="EMBL/GenBank/DDBJ databases">
        <title>Evolutionary Origins and Diversification of the Mycorrhizal Mutualists.</title>
        <authorList>
            <consortium name="DOE Joint Genome Institute"/>
            <consortium name="Mycorrhizal Genomics Consortium"/>
            <person name="Kohler A."/>
            <person name="Kuo A."/>
            <person name="Nagy L.G."/>
            <person name="Floudas D."/>
            <person name="Copeland A."/>
            <person name="Barry K.W."/>
            <person name="Cichocki N."/>
            <person name="Veneault-Fourrey C."/>
            <person name="LaButti K."/>
            <person name="Lindquist E.A."/>
            <person name="Lipzen A."/>
            <person name="Lundell T."/>
            <person name="Morin E."/>
            <person name="Murat C."/>
            <person name="Riley R."/>
            <person name="Ohm R."/>
            <person name="Sun H."/>
            <person name="Tunlid A."/>
            <person name="Henrissat B."/>
            <person name="Grigoriev I.V."/>
            <person name="Hibbett D.S."/>
            <person name="Martin F."/>
        </authorList>
    </citation>
    <scope>NUCLEOTIDE SEQUENCE [LARGE SCALE GENOMIC DNA]</scope>
    <source>
        <strain evidence="2">MUT 4182</strain>
    </source>
</reference>
<reference evidence="1 2" key="1">
    <citation type="submission" date="2014-04" db="EMBL/GenBank/DDBJ databases">
        <authorList>
            <consortium name="DOE Joint Genome Institute"/>
            <person name="Kuo A."/>
            <person name="Girlanda M."/>
            <person name="Perotto S."/>
            <person name="Kohler A."/>
            <person name="Nagy L.G."/>
            <person name="Floudas D."/>
            <person name="Copeland A."/>
            <person name="Barry K.W."/>
            <person name="Cichocki N."/>
            <person name="Veneault-Fourrey C."/>
            <person name="LaButti K."/>
            <person name="Lindquist E.A."/>
            <person name="Lipzen A."/>
            <person name="Lundell T."/>
            <person name="Morin E."/>
            <person name="Murat C."/>
            <person name="Sun H."/>
            <person name="Tunlid A."/>
            <person name="Henrissat B."/>
            <person name="Grigoriev I.V."/>
            <person name="Hibbett D.S."/>
            <person name="Martin F."/>
            <person name="Nordberg H.P."/>
            <person name="Cantor M.N."/>
            <person name="Hua S.X."/>
        </authorList>
    </citation>
    <scope>NUCLEOTIDE SEQUENCE [LARGE SCALE GENOMIC DNA]</scope>
    <source>
        <strain evidence="1 2">MUT 4182</strain>
    </source>
</reference>
<proteinExistence type="predicted"/>
<evidence type="ECO:0000313" key="1">
    <source>
        <dbReference type="EMBL" id="KIO25967.1"/>
    </source>
</evidence>
<dbReference type="EMBL" id="KN823032">
    <property type="protein sequence ID" value="KIO25967.1"/>
    <property type="molecule type" value="Genomic_DNA"/>
</dbReference>
<keyword evidence="2" id="KW-1185">Reference proteome</keyword>
<organism evidence="1 2">
    <name type="scientific">Tulasnella calospora MUT 4182</name>
    <dbReference type="NCBI Taxonomy" id="1051891"/>
    <lineage>
        <taxon>Eukaryota</taxon>
        <taxon>Fungi</taxon>
        <taxon>Dikarya</taxon>
        <taxon>Basidiomycota</taxon>
        <taxon>Agaricomycotina</taxon>
        <taxon>Agaricomycetes</taxon>
        <taxon>Cantharellales</taxon>
        <taxon>Tulasnellaceae</taxon>
        <taxon>Tulasnella</taxon>
    </lineage>
</organism>
<gene>
    <name evidence="1" type="ORF">M407DRAFT_24717</name>
</gene>
<dbReference type="AlphaFoldDB" id="A0A0C3LX28"/>
<dbReference type="OrthoDB" id="3208208at2759"/>
<sequence>MLSTGQTAKFELEQVVDQPALLQNGNAFGLPNELLLRVVSLLPTTSIPNLMVNRSLRSVCEQGLYQSIYLPWHPRRSLRLLETFLLRPDMALLVRHLEIDLNWRYFPANQVPGVLHPDGLEALCLAKNMQSLSLGGFGDWIWEPKMAKFRETIFKMKLVRLQVPDLRDPHTRYACKWPGDSDSEDEDAWDGDLGDEIRTLLQPLLEAVEFPDSSITYKTSGSLRDKLKHSDIPNLKSLQARPRLAMAFLPVTDRLERLNLTIEYWDDRLLSDMETKSKAIKLAIRHFTIRVWYDDDWLWSNLAKVFALFPKTEELSVAINSLTTATDVEPASSFFEKIGNNIYALPSLRHVEVKFETLHPETPGIFEVEAEALVEYKTACPTLETVVDPAKRLWTFRSYHQSSGGSVPQFIGPLIGERSELLGDLPAPERSNS</sequence>
<evidence type="ECO:0000313" key="2">
    <source>
        <dbReference type="Proteomes" id="UP000054248"/>
    </source>
</evidence>
<dbReference type="Proteomes" id="UP000054248">
    <property type="component" value="Unassembled WGS sequence"/>
</dbReference>
<protein>
    <recommendedName>
        <fullName evidence="3">F-box domain-containing protein</fullName>
    </recommendedName>
</protein>